<keyword evidence="6" id="KW-1003">Cell membrane</keyword>
<evidence type="ECO:0000256" key="3">
    <source>
        <dbReference type="ARBA" id="ARBA00022692"/>
    </source>
</evidence>
<evidence type="ECO:0000313" key="7">
    <source>
        <dbReference type="EMBL" id="MCU7553545.1"/>
    </source>
</evidence>
<comment type="similarity">
    <text evidence="2 6">Belongs to the SURF1 family.</text>
</comment>
<dbReference type="Pfam" id="PF02104">
    <property type="entry name" value="SURF1"/>
    <property type="match status" value="1"/>
</dbReference>
<organism evidence="7 8">
    <name type="scientific">Alteromonas salexigens</name>
    <dbReference type="NCBI Taxonomy" id="2982530"/>
    <lineage>
        <taxon>Bacteria</taxon>
        <taxon>Pseudomonadati</taxon>
        <taxon>Pseudomonadota</taxon>
        <taxon>Gammaproteobacteria</taxon>
        <taxon>Alteromonadales</taxon>
        <taxon>Alteromonadaceae</taxon>
        <taxon>Alteromonas/Salinimonas group</taxon>
        <taxon>Alteromonas</taxon>
    </lineage>
</organism>
<evidence type="ECO:0000256" key="4">
    <source>
        <dbReference type="ARBA" id="ARBA00022989"/>
    </source>
</evidence>
<dbReference type="PROSITE" id="PS50895">
    <property type="entry name" value="SURF1"/>
    <property type="match status" value="1"/>
</dbReference>
<comment type="subcellular location">
    <subcellularLocation>
        <location evidence="6">Cell membrane</location>
        <topology evidence="6">Multi-pass membrane protein</topology>
    </subcellularLocation>
    <subcellularLocation>
        <location evidence="1">Membrane</location>
    </subcellularLocation>
</comment>
<feature type="transmembrane region" description="Helical" evidence="6">
    <location>
        <begin position="6"/>
        <end position="29"/>
    </location>
</feature>
<keyword evidence="8" id="KW-1185">Reference proteome</keyword>
<feature type="transmembrane region" description="Helical" evidence="6">
    <location>
        <begin position="207"/>
        <end position="228"/>
    </location>
</feature>
<evidence type="ECO:0000256" key="1">
    <source>
        <dbReference type="ARBA" id="ARBA00004370"/>
    </source>
</evidence>
<dbReference type="CDD" id="cd06662">
    <property type="entry name" value="SURF1"/>
    <property type="match status" value="1"/>
</dbReference>
<protein>
    <recommendedName>
        <fullName evidence="6">SURF1-like protein</fullName>
    </recommendedName>
</protein>
<dbReference type="InterPro" id="IPR002994">
    <property type="entry name" value="Surf1/Shy1"/>
</dbReference>
<evidence type="ECO:0000256" key="5">
    <source>
        <dbReference type="ARBA" id="ARBA00023136"/>
    </source>
</evidence>
<evidence type="ECO:0000256" key="6">
    <source>
        <dbReference type="RuleBase" id="RU363076"/>
    </source>
</evidence>
<dbReference type="InterPro" id="IPR045214">
    <property type="entry name" value="Surf1/Surf4"/>
</dbReference>
<proteinExistence type="inferred from homology"/>
<evidence type="ECO:0000256" key="2">
    <source>
        <dbReference type="ARBA" id="ARBA00007165"/>
    </source>
</evidence>
<dbReference type="PANTHER" id="PTHR23427:SF2">
    <property type="entry name" value="SURFEIT LOCUS PROTEIN 1"/>
    <property type="match status" value="1"/>
</dbReference>
<dbReference type="PANTHER" id="PTHR23427">
    <property type="entry name" value="SURFEIT LOCUS PROTEIN"/>
    <property type="match status" value="1"/>
</dbReference>
<sequence length="239" mass="26626">MIQHRSPTRILAVCVILIAVAAMTGLGFWQLDRMTQKERRLASIAQKHTGEPMSLTHALRAVTDPRDTQVQFNGTPDPARIMYLDNRVVEGQVGYDIVVPVRTDVGWVLVNYGWIKAGQRRAYLPEVILAGTSRTFAGVLSKPGQNPMVTETADTAQFPLRIQALDPEFLSTLLKMPLVPYVVVLTRDDPRFKRQWSPVVMPPEKHLGYAIQWFGLAIAAFIVGLLALRKKGSNHDTSA</sequence>
<keyword evidence="4 6" id="KW-1133">Transmembrane helix</keyword>
<keyword evidence="5 6" id="KW-0472">Membrane</keyword>
<gene>
    <name evidence="7" type="ORF">OCL06_02900</name>
</gene>
<accession>A0ABT2VKH9</accession>
<dbReference type="Proteomes" id="UP001209257">
    <property type="component" value="Unassembled WGS sequence"/>
</dbReference>
<name>A0ABT2VKH9_9ALTE</name>
<keyword evidence="3 6" id="KW-0812">Transmembrane</keyword>
<reference evidence="8" key="1">
    <citation type="submission" date="2023-07" db="EMBL/GenBank/DDBJ databases">
        <title>Study on multiphase classification of strain Alteromonas salexigens isolated from the Yellow Sea.</title>
        <authorList>
            <person name="Sun L."/>
        </authorList>
    </citation>
    <scope>NUCLEOTIDE SEQUENCE [LARGE SCALE GENOMIC DNA]</scope>
    <source>
        <strain evidence="8">ASW11-19</strain>
    </source>
</reference>
<comment type="caution">
    <text evidence="7">The sequence shown here is derived from an EMBL/GenBank/DDBJ whole genome shotgun (WGS) entry which is preliminary data.</text>
</comment>
<evidence type="ECO:0000313" key="8">
    <source>
        <dbReference type="Proteomes" id="UP001209257"/>
    </source>
</evidence>
<dbReference type="EMBL" id="JAOTJC010000004">
    <property type="protein sequence ID" value="MCU7553545.1"/>
    <property type="molecule type" value="Genomic_DNA"/>
</dbReference>